<dbReference type="InterPro" id="IPR027417">
    <property type="entry name" value="P-loop_NTPase"/>
</dbReference>
<reference evidence="2 3" key="1">
    <citation type="submission" date="2024-10" db="EMBL/GenBank/DDBJ databases">
        <title>The Natural Products Discovery Center: Release of the First 8490 Sequenced Strains for Exploring Actinobacteria Biosynthetic Diversity.</title>
        <authorList>
            <person name="Kalkreuter E."/>
            <person name="Kautsar S.A."/>
            <person name="Yang D."/>
            <person name="Bader C.D."/>
            <person name="Teijaro C.N."/>
            <person name="Fluegel L."/>
            <person name="Davis C.M."/>
            <person name="Simpson J.R."/>
            <person name="Lauterbach L."/>
            <person name="Steele A.D."/>
            <person name="Gui C."/>
            <person name="Meng S."/>
            <person name="Li G."/>
            <person name="Viehrig K."/>
            <person name="Ye F."/>
            <person name="Su P."/>
            <person name="Kiefer A.F."/>
            <person name="Nichols A."/>
            <person name="Cepeda A.J."/>
            <person name="Yan W."/>
            <person name="Fan B."/>
            <person name="Jiang Y."/>
            <person name="Adhikari A."/>
            <person name="Zheng C.-J."/>
            <person name="Schuster L."/>
            <person name="Cowan T.M."/>
            <person name="Smanski M.J."/>
            <person name="Chevrette M.G."/>
            <person name="De Carvalho L.P.S."/>
            <person name="Shen B."/>
        </authorList>
    </citation>
    <scope>NUCLEOTIDE SEQUENCE [LARGE SCALE GENOMIC DNA]</scope>
    <source>
        <strain evidence="2 3">NPDC017990</strain>
    </source>
</reference>
<protein>
    <submittedName>
        <fullName evidence="2">MoxR family ATPase</fullName>
    </submittedName>
</protein>
<comment type="caution">
    <text evidence="2">The sequence shown here is derived from an EMBL/GenBank/DDBJ whole genome shotgun (WGS) entry which is preliminary data.</text>
</comment>
<dbReference type="RefSeq" id="WP_397712820.1">
    <property type="nucleotide sequence ID" value="NZ_JBIRGN010000003.1"/>
</dbReference>
<accession>A0ABW7QPU2</accession>
<evidence type="ECO:0000313" key="3">
    <source>
        <dbReference type="Proteomes" id="UP001610818"/>
    </source>
</evidence>
<name>A0ABW7QPU2_9ACTN</name>
<feature type="compositionally biased region" description="Pro residues" evidence="1">
    <location>
        <begin position="26"/>
        <end position="38"/>
    </location>
</feature>
<keyword evidence="3" id="KW-1185">Reference proteome</keyword>
<feature type="compositionally biased region" description="Low complexity" evidence="1">
    <location>
        <begin position="1"/>
        <end position="18"/>
    </location>
</feature>
<dbReference type="SUPFAM" id="SSF52540">
    <property type="entry name" value="P-loop containing nucleoside triphosphate hydrolases"/>
    <property type="match status" value="1"/>
</dbReference>
<feature type="region of interest" description="Disordered" evidence="1">
    <location>
        <begin position="1"/>
        <end position="59"/>
    </location>
</feature>
<evidence type="ECO:0000256" key="1">
    <source>
        <dbReference type="SAM" id="MobiDB-lite"/>
    </source>
</evidence>
<dbReference type="EMBL" id="JBIRGQ010000003">
    <property type="protein sequence ID" value="MFH8546981.1"/>
    <property type="molecule type" value="Genomic_DNA"/>
</dbReference>
<gene>
    <name evidence="2" type="ORF">ACH4F9_18435</name>
</gene>
<organism evidence="2 3">
    <name type="scientific">Streptomyces longisporoflavus</name>
    <dbReference type="NCBI Taxonomy" id="28044"/>
    <lineage>
        <taxon>Bacteria</taxon>
        <taxon>Bacillati</taxon>
        <taxon>Actinomycetota</taxon>
        <taxon>Actinomycetes</taxon>
        <taxon>Kitasatosporales</taxon>
        <taxon>Streptomycetaceae</taxon>
        <taxon>Streptomyces</taxon>
    </lineage>
</organism>
<evidence type="ECO:0000313" key="2">
    <source>
        <dbReference type="EMBL" id="MFH8546981.1"/>
    </source>
</evidence>
<proteinExistence type="predicted"/>
<dbReference type="Gene3D" id="3.40.50.300">
    <property type="entry name" value="P-loop containing nucleotide triphosphate hydrolases"/>
    <property type="match status" value="1"/>
</dbReference>
<dbReference type="Proteomes" id="UP001610818">
    <property type="component" value="Unassembled WGS sequence"/>
</dbReference>
<sequence>MNSPRSAGPPASAAVPGPYLGTGVPHQPPALLPAPPPWRTYAGGPDLAPPPDDAAEAERRLGTAPRAALGLPTAAGEIAAVNAALVLRKPLLITGPPGVGRSAVAYRIARELGLGRVLHWTVTGASVLRDALYTARSAEGGTRVRLGPPGTALLPYGRPRVLLVEGLDRGDFDLPVELRAVLRRGGFDIPELAEEASARVLTDDPGGRAPVAHGAVACHELPITVITAGRARVFPAEFMAECLHWEHPVPTAAELAAAVRSRAGLTDSAEPRLLTFINELAEAWSDDPHALDRLTVARALDAVTLAAAGPWPPDESPDAVAARLLGLLRGPAPGP</sequence>